<evidence type="ECO:0000256" key="2">
    <source>
        <dbReference type="ARBA" id="ARBA00022737"/>
    </source>
</evidence>
<keyword evidence="1 3" id="KW-0853">WD repeat</keyword>
<dbReference type="PANTHER" id="PTHR19876">
    <property type="entry name" value="COATOMER"/>
    <property type="match status" value="1"/>
</dbReference>
<evidence type="ECO:0000256" key="1">
    <source>
        <dbReference type="ARBA" id="ARBA00022574"/>
    </source>
</evidence>
<protein>
    <submittedName>
        <fullName evidence="6">Uncharacterized protein</fullName>
    </submittedName>
</protein>
<sequence length="485" mass="54964">MATDTGPGGLMLTVCFEKTGIGDSLLEVDAHPHKPWLLLISENRELHVWSYEEDKLIAVQTCGSGSYFWKAKFLAQNNWIVVASSSETAHSRNEIIVYGVVETPIVDPRKTEDVKRSQKLEEVKRLQYWSNEINYLAVDHCGPQHVLIPSVCTGGVLVYPYGRKMETPEWQGFETWDLNCDWKHTTFGNCQSLVARVVFHPLEPHICASAGYDGKINVWDVEKGSCLHTLEGNDPISSLQFSPDGRKSLLIAGHPYGWVQIWDYRQNKRVVQFRAHECSVVEAFLHPHLPYIFSASSDGTIRVWDPSSYTLVRSCCTSSLKSLSSMALCWNTGGIAVGGKGAVAVMKIDISNTHLREVLRMGEESARQRREVEIARQKWEKGLRKLKAEHESKARVYAKKIKELMAAVNDLTAERNALKEILGHPSAEHENKERMQAKTMKRCRKEGGDRTTDRDTFKNFQASEQSATEEREEKDQIRAKKFKTV</sequence>
<dbReference type="SMART" id="SM00320">
    <property type="entry name" value="WD40"/>
    <property type="match status" value="4"/>
</dbReference>
<organism evidence="6 7">
    <name type="scientific">Chara braunii</name>
    <name type="common">Braun's stonewort</name>
    <dbReference type="NCBI Taxonomy" id="69332"/>
    <lineage>
        <taxon>Eukaryota</taxon>
        <taxon>Viridiplantae</taxon>
        <taxon>Streptophyta</taxon>
        <taxon>Charophyceae</taxon>
        <taxon>Charales</taxon>
        <taxon>Characeae</taxon>
        <taxon>Chara</taxon>
    </lineage>
</organism>
<dbReference type="STRING" id="69332.A0A388LLL9"/>
<evidence type="ECO:0000256" key="5">
    <source>
        <dbReference type="SAM" id="MobiDB-lite"/>
    </source>
</evidence>
<dbReference type="Gene3D" id="2.130.10.10">
    <property type="entry name" value="YVTN repeat-like/Quinoprotein amine dehydrogenase"/>
    <property type="match status" value="2"/>
</dbReference>
<dbReference type="PROSITE" id="PS50082">
    <property type="entry name" value="WD_REPEATS_2"/>
    <property type="match status" value="2"/>
</dbReference>
<feature type="compositionally biased region" description="Basic and acidic residues" evidence="5">
    <location>
        <begin position="445"/>
        <end position="457"/>
    </location>
</feature>
<feature type="repeat" description="WD" evidence="3">
    <location>
        <begin position="208"/>
        <end position="229"/>
    </location>
</feature>
<dbReference type="AlphaFoldDB" id="A0A388LLL9"/>
<dbReference type="InterPro" id="IPR050844">
    <property type="entry name" value="Coatomer_complex_subunit"/>
</dbReference>
<feature type="compositionally biased region" description="Basic and acidic residues" evidence="5">
    <location>
        <begin position="468"/>
        <end position="478"/>
    </location>
</feature>
<dbReference type="Pfam" id="PF00400">
    <property type="entry name" value="WD40"/>
    <property type="match status" value="3"/>
</dbReference>
<evidence type="ECO:0000313" key="6">
    <source>
        <dbReference type="EMBL" id="GBG83133.1"/>
    </source>
</evidence>
<dbReference type="EMBL" id="BFEA01000429">
    <property type="protein sequence ID" value="GBG83133.1"/>
    <property type="molecule type" value="Genomic_DNA"/>
</dbReference>
<accession>A0A388LLL9</accession>
<dbReference type="InterPro" id="IPR015943">
    <property type="entry name" value="WD40/YVTN_repeat-like_dom_sf"/>
</dbReference>
<dbReference type="GO" id="GO:0006890">
    <property type="term" value="P:retrograde vesicle-mediated transport, Golgi to endoplasmic reticulum"/>
    <property type="evidence" value="ECO:0007669"/>
    <property type="project" value="TreeGrafter"/>
</dbReference>
<evidence type="ECO:0000256" key="4">
    <source>
        <dbReference type="SAM" id="Coils"/>
    </source>
</evidence>
<feature type="region of interest" description="Disordered" evidence="5">
    <location>
        <begin position="422"/>
        <end position="485"/>
    </location>
</feature>
<dbReference type="Gramene" id="GBG83133">
    <property type="protein sequence ID" value="GBG83133"/>
    <property type="gene ID" value="CBR_g36751"/>
</dbReference>
<dbReference type="GO" id="GO:0006888">
    <property type="term" value="P:endoplasmic reticulum to Golgi vesicle-mediated transport"/>
    <property type="evidence" value="ECO:0007669"/>
    <property type="project" value="TreeGrafter"/>
</dbReference>
<keyword evidence="4" id="KW-0175">Coiled coil</keyword>
<dbReference type="Proteomes" id="UP000265515">
    <property type="component" value="Unassembled WGS sequence"/>
</dbReference>
<keyword evidence="2" id="KW-0677">Repeat</keyword>
<reference evidence="6 7" key="1">
    <citation type="journal article" date="2018" name="Cell">
        <title>The Chara Genome: Secondary Complexity and Implications for Plant Terrestrialization.</title>
        <authorList>
            <person name="Nishiyama T."/>
            <person name="Sakayama H."/>
            <person name="Vries J.D."/>
            <person name="Buschmann H."/>
            <person name="Saint-Marcoux D."/>
            <person name="Ullrich K.K."/>
            <person name="Haas F.B."/>
            <person name="Vanderstraeten L."/>
            <person name="Becker D."/>
            <person name="Lang D."/>
            <person name="Vosolsobe S."/>
            <person name="Rombauts S."/>
            <person name="Wilhelmsson P.K.I."/>
            <person name="Janitza P."/>
            <person name="Kern R."/>
            <person name="Heyl A."/>
            <person name="Rumpler F."/>
            <person name="Villalobos L.I.A.C."/>
            <person name="Clay J.M."/>
            <person name="Skokan R."/>
            <person name="Toyoda A."/>
            <person name="Suzuki Y."/>
            <person name="Kagoshima H."/>
            <person name="Schijlen E."/>
            <person name="Tajeshwar N."/>
            <person name="Catarino B."/>
            <person name="Hetherington A.J."/>
            <person name="Saltykova A."/>
            <person name="Bonnot C."/>
            <person name="Breuninger H."/>
            <person name="Symeonidi A."/>
            <person name="Radhakrishnan G.V."/>
            <person name="Van Nieuwerburgh F."/>
            <person name="Deforce D."/>
            <person name="Chang C."/>
            <person name="Karol K.G."/>
            <person name="Hedrich R."/>
            <person name="Ulvskov P."/>
            <person name="Glockner G."/>
            <person name="Delwiche C.F."/>
            <person name="Petrasek J."/>
            <person name="Van de Peer Y."/>
            <person name="Friml J."/>
            <person name="Beilby M."/>
            <person name="Dolan L."/>
            <person name="Kohara Y."/>
            <person name="Sugano S."/>
            <person name="Fujiyama A."/>
            <person name="Delaux P.-M."/>
            <person name="Quint M."/>
            <person name="TheiBen G."/>
            <person name="Hagemann M."/>
            <person name="Harholt J."/>
            <person name="Dunand C."/>
            <person name="Zachgo S."/>
            <person name="Langdale J."/>
            <person name="Maumus F."/>
            <person name="Straeten D.V.D."/>
            <person name="Gould S.B."/>
            <person name="Rensing S.A."/>
        </authorList>
    </citation>
    <scope>NUCLEOTIDE SEQUENCE [LARGE SCALE GENOMIC DNA]</scope>
    <source>
        <strain evidence="6 7">S276</strain>
    </source>
</reference>
<keyword evidence="7" id="KW-1185">Reference proteome</keyword>
<dbReference type="InterPro" id="IPR001680">
    <property type="entry name" value="WD40_rpt"/>
</dbReference>
<dbReference type="SUPFAM" id="SSF50978">
    <property type="entry name" value="WD40 repeat-like"/>
    <property type="match status" value="1"/>
</dbReference>
<dbReference type="GO" id="GO:0030126">
    <property type="term" value="C:COPI vesicle coat"/>
    <property type="evidence" value="ECO:0007669"/>
    <property type="project" value="TreeGrafter"/>
</dbReference>
<feature type="repeat" description="WD" evidence="3">
    <location>
        <begin position="273"/>
        <end position="314"/>
    </location>
</feature>
<evidence type="ECO:0000313" key="7">
    <source>
        <dbReference type="Proteomes" id="UP000265515"/>
    </source>
</evidence>
<dbReference type="GO" id="GO:0006891">
    <property type="term" value="P:intra-Golgi vesicle-mediated transport"/>
    <property type="evidence" value="ECO:0007669"/>
    <property type="project" value="TreeGrafter"/>
</dbReference>
<dbReference type="GO" id="GO:0006886">
    <property type="term" value="P:intracellular protein transport"/>
    <property type="evidence" value="ECO:0007669"/>
    <property type="project" value="TreeGrafter"/>
</dbReference>
<comment type="caution">
    <text evidence="6">The sequence shown here is derived from an EMBL/GenBank/DDBJ whole genome shotgun (WGS) entry which is preliminary data.</text>
</comment>
<feature type="coiled-coil region" evidence="4">
    <location>
        <begin position="369"/>
        <end position="421"/>
    </location>
</feature>
<feature type="compositionally biased region" description="Basic and acidic residues" evidence="5">
    <location>
        <begin position="422"/>
        <end position="436"/>
    </location>
</feature>
<dbReference type="OrthoDB" id="10265743at2759"/>
<proteinExistence type="predicted"/>
<dbReference type="PROSITE" id="PS50294">
    <property type="entry name" value="WD_REPEATS_REGION"/>
    <property type="match status" value="1"/>
</dbReference>
<name>A0A388LLL9_CHABU</name>
<dbReference type="InterPro" id="IPR036322">
    <property type="entry name" value="WD40_repeat_dom_sf"/>
</dbReference>
<dbReference type="OMA" id="PHICASA"/>
<gene>
    <name evidence="6" type="ORF">CBR_g36751</name>
</gene>
<dbReference type="PANTHER" id="PTHR19876:SF2">
    <property type="entry name" value="COATOMER SUBUNIT BETA"/>
    <property type="match status" value="1"/>
</dbReference>
<evidence type="ECO:0000256" key="3">
    <source>
        <dbReference type="PROSITE-ProRule" id="PRU00221"/>
    </source>
</evidence>